<gene>
    <name evidence="3" type="ORF">DPMN_187911</name>
</gene>
<name>A0A9D4DPX6_DREPO</name>
<dbReference type="CDD" id="cd14010">
    <property type="entry name" value="STKc_ULK4"/>
    <property type="match status" value="1"/>
</dbReference>
<proteinExistence type="predicted"/>
<evidence type="ECO:0000313" key="4">
    <source>
        <dbReference type="Proteomes" id="UP000828390"/>
    </source>
</evidence>
<dbReference type="AlphaFoldDB" id="A0A9D4DPX6"/>
<evidence type="ECO:0000313" key="3">
    <source>
        <dbReference type="EMBL" id="KAH3753276.1"/>
    </source>
</evidence>
<dbReference type="PROSITE" id="PS50011">
    <property type="entry name" value="PROTEIN_KINASE_DOM"/>
    <property type="match status" value="1"/>
</dbReference>
<keyword evidence="4" id="KW-1185">Reference proteome</keyword>
<dbReference type="SUPFAM" id="SSF56112">
    <property type="entry name" value="Protein kinase-like (PK-like)"/>
    <property type="match status" value="1"/>
</dbReference>
<dbReference type="Pfam" id="PF23606">
    <property type="entry name" value="HEAT_ULK4"/>
    <property type="match status" value="1"/>
</dbReference>
<evidence type="ECO:0000259" key="2">
    <source>
        <dbReference type="PROSITE" id="PS50011"/>
    </source>
</evidence>
<dbReference type="Proteomes" id="UP000828390">
    <property type="component" value="Unassembled WGS sequence"/>
</dbReference>
<dbReference type="InterPro" id="IPR045906">
    <property type="entry name" value="ULK4"/>
</dbReference>
<feature type="compositionally biased region" description="Polar residues" evidence="1">
    <location>
        <begin position="382"/>
        <end position="395"/>
    </location>
</feature>
<dbReference type="Gene3D" id="1.25.10.10">
    <property type="entry name" value="Leucine-rich Repeat Variant"/>
    <property type="match status" value="1"/>
</dbReference>
<dbReference type="InterPro" id="IPR000719">
    <property type="entry name" value="Prot_kinase_dom"/>
</dbReference>
<dbReference type="SUPFAM" id="SSF48371">
    <property type="entry name" value="ARM repeat"/>
    <property type="match status" value="1"/>
</dbReference>
<dbReference type="Gene3D" id="1.10.510.10">
    <property type="entry name" value="Transferase(Phosphotransferase) domain 1"/>
    <property type="match status" value="1"/>
</dbReference>
<dbReference type="InterPro" id="IPR056981">
    <property type="entry name" value="HEAT_ULK4_RUNKEL"/>
</dbReference>
<dbReference type="Pfam" id="PF00069">
    <property type="entry name" value="Pkinase"/>
    <property type="match status" value="1"/>
</dbReference>
<dbReference type="EMBL" id="JAIWYP010000010">
    <property type="protein sequence ID" value="KAH3753276.1"/>
    <property type="molecule type" value="Genomic_DNA"/>
</dbReference>
<organism evidence="3 4">
    <name type="scientific">Dreissena polymorpha</name>
    <name type="common">Zebra mussel</name>
    <name type="synonym">Mytilus polymorpha</name>
    <dbReference type="NCBI Taxonomy" id="45954"/>
    <lineage>
        <taxon>Eukaryota</taxon>
        <taxon>Metazoa</taxon>
        <taxon>Spiralia</taxon>
        <taxon>Lophotrochozoa</taxon>
        <taxon>Mollusca</taxon>
        <taxon>Bivalvia</taxon>
        <taxon>Autobranchia</taxon>
        <taxon>Heteroconchia</taxon>
        <taxon>Euheterodonta</taxon>
        <taxon>Imparidentia</taxon>
        <taxon>Neoheterodontei</taxon>
        <taxon>Myida</taxon>
        <taxon>Dreissenoidea</taxon>
        <taxon>Dreissenidae</taxon>
        <taxon>Dreissena</taxon>
    </lineage>
</organism>
<dbReference type="InterPro" id="IPR016024">
    <property type="entry name" value="ARM-type_fold"/>
</dbReference>
<protein>
    <recommendedName>
        <fullName evidence="2">Protein kinase domain-containing protein</fullName>
    </recommendedName>
</protein>
<reference evidence="3" key="1">
    <citation type="journal article" date="2019" name="bioRxiv">
        <title>The Genome of the Zebra Mussel, Dreissena polymorpha: A Resource for Invasive Species Research.</title>
        <authorList>
            <person name="McCartney M.A."/>
            <person name="Auch B."/>
            <person name="Kono T."/>
            <person name="Mallez S."/>
            <person name="Zhang Y."/>
            <person name="Obille A."/>
            <person name="Becker A."/>
            <person name="Abrahante J.E."/>
            <person name="Garbe J."/>
            <person name="Badalamenti J.P."/>
            <person name="Herman A."/>
            <person name="Mangelson H."/>
            <person name="Liachko I."/>
            <person name="Sullivan S."/>
            <person name="Sone E.D."/>
            <person name="Koren S."/>
            <person name="Silverstein K.A.T."/>
            <person name="Beckman K.B."/>
            <person name="Gohl D.M."/>
        </authorList>
    </citation>
    <scope>NUCLEOTIDE SEQUENCE</scope>
    <source>
        <strain evidence="3">Duluth1</strain>
        <tissue evidence="3">Whole animal</tissue>
    </source>
</reference>
<accession>A0A9D4DPX6</accession>
<feature type="region of interest" description="Disordered" evidence="1">
    <location>
        <begin position="328"/>
        <end position="401"/>
    </location>
</feature>
<dbReference type="PANTHER" id="PTHR46240:SF1">
    <property type="entry name" value="SERINE_THREONINE-PROTEIN KINASE ULK4"/>
    <property type="match status" value="1"/>
</dbReference>
<dbReference type="GO" id="GO:0005524">
    <property type="term" value="F:ATP binding"/>
    <property type="evidence" value="ECO:0007669"/>
    <property type="project" value="InterPro"/>
</dbReference>
<dbReference type="PANTHER" id="PTHR46240">
    <property type="entry name" value="SER/THR PROTEIN KINASE ULK4"/>
    <property type="match status" value="1"/>
</dbReference>
<dbReference type="InterPro" id="IPR011989">
    <property type="entry name" value="ARM-like"/>
</dbReference>
<dbReference type="InterPro" id="IPR011009">
    <property type="entry name" value="Kinase-like_dom_sf"/>
</dbReference>
<feature type="non-terminal residue" evidence="3">
    <location>
        <position position="997"/>
    </location>
</feature>
<comment type="caution">
    <text evidence="3">The sequence shown here is derived from an EMBL/GenBank/DDBJ whole genome shotgun (WGS) entry which is preliminary data.</text>
</comment>
<feature type="domain" description="Protein kinase" evidence="2">
    <location>
        <begin position="4"/>
        <end position="280"/>
    </location>
</feature>
<dbReference type="GO" id="GO:0004672">
    <property type="term" value="F:protein kinase activity"/>
    <property type="evidence" value="ECO:0007669"/>
    <property type="project" value="InterPro"/>
</dbReference>
<evidence type="ECO:0000256" key="1">
    <source>
        <dbReference type="SAM" id="MobiDB-lite"/>
    </source>
</evidence>
<feature type="compositionally biased region" description="Basic and acidic residues" evidence="1">
    <location>
        <begin position="328"/>
        <end position="339"/>
    </location>
</feature>
<sequence length="997" mass="110327">MENFVLYEELGRGDHSIIYKGRRKGTINFVAIHCIEKCKRPEVTNTVRMTHDIQHVNVVKFYEWYETSNHLWLVVELCTGGSLGYLISQDKNLPESSVRTFGIDLVTGLHYIHSLGILFCDLRPTKILLDGPGILKYADFGLAKVEGENLEELFQKFADAGETWNAETTIDNEKRSRTAGHTHYTAPEVLQGGELTLLSDLWSLGCTFYEMFTGHPPFLADSHPQLMDKIVNKEFPQPKVKGTRFSSKPSPDFLSLIDGLLQKDPDKRLGWPGLVTHPFWQGKLAHLAKDLVMSQDVQGSMATTARSSVFVDGTGSVLGKVKTVELGDRPLTVQHEDSPSRPGTSAGDFLRPKTAPSDDGGASLFTLSARPHTAVPPDDSLRVNSPYKQHASPLSTREPVTLGTDSGELLQTRNEILGLVYHPTDFCVSPIIDNPKIQRPATAKFDAKTLPVTPISPEKFSSLPEKDQTRHLKTLLDTVSTSEKGPPSQKRIQVYHYMTVLCQNRAASTYLMNNGALVMLTKQLKEVTHAEVRTKISRVIGLMANNTDTLDEATKMSEALTVITEVFRESVKNTRLKQGLLPAIGELVYLIATQEEKKSQLVENWSIPSMTFAVIVRSCRDGEDSLINHMAAKIVENVAATTGQVTQKLVTTEMAQALWYIFKHSTIDALRITSLSALQRITKHNPAVFQSVIDTVGLSTLLSALSFGITRIQQSIVTMFATLIFSGTSVSRLTADKDFLQKILRLLESPSTVIRGKAFLVIHELARNNHDILLTSCQLRLVMYLERDSRRQTPRDTKSEPGEIEYLNQCLDLLIAYISDVVPQIMTEILSALEAVSGRKHPNNVQAKQLKSALPLVHIFLHLVTSQVFRPKIVNESFVRSLGALLGHVKSIENGDTNIEATSGLITVGEFVNTVMSVVEGISQHPTLLMEHGAVVMATVLPTLAELVVSQNGDTRVLSLSLFSEMATVFLTQESVTTVAKVDTKKLHSIIAEKLFP</sequence>
<reference evidence="3" key="2">
    <citation type="submission" date="2020-11" db="EMBL/GenBank/DDBJ databases">
        <authorList>
            <person name="McCartney M.A."/>
            <person name="Auch B."/>
            <person name="Kono T."/>
            <person name="Mallez S."/>
            <person name="Becker A."/>
            <person name="Gohl D.M."/>
            <person name="Silverstein K.A.T."/>
            <person name="Koren S."/>
            <person name="Bechman K.B."/>
            <person name="Herman A."/>
            <person name="Abrahante J.E."/>
            <person name="Garbe J."/>
        </authorList>
    </citation>
    <scope>NUCLEOTIDE SEQUENCE</scope>
    <source>
        <strain evidence="3">Duluth1</strain>
        <tissue evidence="3">Whole animal</tissue>
    </source>
</reference>